<evidence type="ECO:0000313" key="2">
    <source>
        <dbReference type="Proteomes" id="UP000231152"/>
    </source>
</evidence>
<dbReference type="Proteomes" id="UP000231152">
    <property type="component" value="Unassembled WGS sequence"/>
</dbReference>
<sequence length="80" mass="9170">MYKDIFRTWYPNQSNVVDVSFDFIASLPTAGNVLIRPGTTLVKIENDSKIYAVTPNGYLREITTNEIGEALYGKHWEKMQ</sequence>
<gene>
    <name evidence="1" type="ORF">COV04_03570</name>
</gene>
<dbReference type="AlphaFoldDB" id="A0A2M8LDW7"/>
<organism evidence="1 2">
    <name type="scientific">Candidatus Uhrbacteria bacterium CG10_big_fil_rev_8_21_14_0_10_48_11</name>
    <dbReference type="NCBI Taxonomy" id="1975037"/>
    <lineage>
        <taxon>Bacteria</taxon>
        <taxon>Candidatus Uhriibacteriota</taxon>
    </lineage>
</organism>
<protein>
    <submittedName>
        <fullName evidence="1">Uncharacterized protein</fullName>
    </submittedName>
</protein>
<evidence type="ECO:0000313" key="1">
    <source>
        <dbReference type="EMBL" id="PJE75651.1"/>
    </source>
</evidence>
<reference evidence="1 2" key="1">
    <citation type="submission" date="2017-09" db="EMBL/GenBank/DDBJ databases">
        <title>Depth-based differentiation of microbial function through sediment-hosted aquifers and enrichment of novel symbionts in the deep terrestrial subsurface.</title>
        <authorList>
            <person name="Probst A.J."/>
            <person name="Ladd B."/>
            <person name="Jarett J.K."/>
            <person name="Geller-Mcgrath D.E."/>
            <person name="Sieber C.M."/>
            <person name="Emerson J.B."/>
            <person name="Anantharaman K."/>
            <person name="Thomas B.C."/>
            <person name="Malmstrom R."/>
            <person name="Stieglmeier M."/>
            <person name="Klingl A."/>
            <person name="Woyke T."/>
            <person name="Ryan C.M."/>
            <person name="Banfield J.F."/>
        </authorList>
    </citation>
    <scope>NUCLEOTIDE SEQUENCE [LARGE SCALE GENOMIC DNA]</scope>
    <source>
        <strain evidence="1">CG10_big_fil_rev_8_21_14_0_10_48_11</strain>
    </source>
</reference>
<comment type="caution">
    <text evidence="1">The sequence shown here is derived from an EMBL/GenBank/DDBJ whole genome shotgun (WGS) entry which is preliminary data.</text>
</comment>
<name>A0A2M8LDW7_9BACT</name>
<dbReference type="EMBL" id="PFET01000012">
    <property type="protein sequence ID" value="PJE75651.1"/>
    <property type="molecule type" value="Genomic_DNA"/>
</dbReference>
<proteinExistence type="predicted"/>
<accession>A0A2M8LDW7</accession>